<keyword evidence="2" id="KW-1185">Reference proteome</keyword>
<feature type="non-terminal residue" evidence="1">
    <location>
        <position position="150"/>
    </location>
</feature>
<gene>
    <name evidence="1" type="ORF">EV182_008250</name>
</gene>
<organism evidence="1 2">
    <name type="scientific">Spiromyces aspiralis</name>
    <dbReference type="NCBI Taxonomy" id="68401"/>
    <lineage>
        <taxon>Eukaryota</taxon>
        <taxon>Fungi</taxon>
        <taxon>Fungi incertae sedis</taxon>
        <taxon>Zoopagomycota</taxon>
        <taxon>Kickxellomycotina</taxon>
        <taxon>Kickxellomycetes</taxon>
        <taxon>Kickxellales</taxon>
        <taxon>Kickxellaceae</taxon>
        <taxon>Spiromyces</taxon>
    </lineage>
</organism>
<name>A0ACC1H6P5_9FUNG</name>
<reference evidence="1" key="1">
    <citation type="submission" date="2022-06" db="EMBL/GenBank/DDBJ databases">
        <title>Phylogenomic reconstructions and comparative analyses of Kickxellomycotina fungi.</title>
        <authorList>
            <person name="Reynolds N.K."/>
            <person name="Stajich J.E."/>
            <person name="Barry K."/>
            <person name="Grigoriev I.V."/>
            <person name="Crous P."/>
            <person name="Smith M.E."/>
        </authorList>
    </citation>
    <scope>NUCLEOTIDE SEQUENCE</scope>
    <source>
        <strain evidence="1">RSA 2271</strain>
    </source>
</reference>
<comment type="caution">
    <text evidence="1">The sequence shown here is derived from an EMBL/GenBank/DDBJ whole genome shotgun (WGS) entry which is preliminary data.</text>
</comment>
<proteinExistence type="predicted"/>
<protein>
    <submittedName>
        <fullName evidence="1">Uncharacterized protein</fullName>
    </submittedName>
</protein>
<evidence type="ECO:0000313" key="2">
    <source>
        <dbReference type="Proteomes" id="UP001145114"/>
    </source>
</evidence>
<dbReference type="Proteomes" id="UP001145114">
    <property type="component" value="Unassembled WGS sequence"/>
</dbReference>
<sequence length="150" mass="17042">MLAVFRWWISKDIKHVEYRVLKPFNSILGEQFFCHWDVEPSNDPSSSKQRSSDANSNNNQEQQNGSKPPRVEYITEQISHHPPISAYCYRCVDKQIEVVGLDHMSAKFSGISATVSPGSYCHGTFVTLKNRNEYYQCIHAPATVAGWMSG</sequence>
<evidence type="ECO:0000313" key="1">
    <source>
        <dbReference type="EMBL" id="KAJ1670378.1"/>
    </source>
</evidence>
<dbReference type="EMBL" id="JAMZIH010009296">
    <property type="protein sequence ID" value="KAJ1670378.1"/>
    <property type="molecule type" value="Genomic_DNA"/>
</dbReference>
<accession>A0ACC1H6P5</accession>